<dbReference type="EMBL" id="KZ305104">
    <property type="protein sequence ID" value="PIA26842.1"/>
    <property type="molecule type" value="Genomic_DNA"/>
</dbReference>
<sequence>MAKGFGANKETLKLYKHWLDLYNSSGGNDFHSSRQIHFFSLCNSYRDLLYCLGEDSSIMDGYIMHALNHEFKTRDLVTKNEAKLAKLRENNKEESLNGEEFLDHGFTRPKVLILLPLASIAFRVIKRLIQLTPLSHKVTVEHMDRVSGEFGTEEVNDNDDKNDLPNNALIKGSSKSQKSSKPSDFQMLFDFSMLLGKWNFYHKNYVYIKLYSDFYSSDIIVASPMGIVKKIEQAEYDKEKDVDYLSSIEVLIIDHADVISMQNWSHVNSVVEKLNHIPSKQHGTDVMRIRQWYLNGHARLYRQTILLSSYLNPDMNSLFNSQCLNYQGKVKLVTKYNGVLPKVLLQVRQIYQRFDSTQLTDADDDRLDYFAKKVFPKIKDSVQGGTMIFISSYFEFNSSFCLLGEYTKQSDISRARVWFFEGMRKIMLYTERAHFYHRYKIRGIKNLIIYSLPERKEFYLEVINMLEESEDMSCTVLFSRLDQLRLERIVGTKHAKRMTSSEKSIFVFC</sequence>
<feature type="region of interest" description="Disordered" evidence="4">
    <location>
        <begin position="150"/>
        <end position="182"/>
    </location>
</feature>
<accession>A0A2G5C6C5</accession>
<dbReference type="InterPro" id="IPR053940">
    <property type="entry name" value="UTP25_NTPase-like"/>
</dbReference>
<evidence type="ECO:0000256" key="2">
    <source>
        <dbReference type="ARBA" id="ARBA00009223"/>
    </source>
</evidence>
<dbReference type="GO" id="GO:0019843">
    <property type="term" value="F:rRNA binding"/>
    <property type="evidence" value="ECO:0007669"/>
    <property type="project" value="TreeGrafter"/>
</dbReference>
<feature type="compositionally biased region" description="Low complexity" evidence="4">
    <location>
        <begin position="164"/>
        <end position="182"/>
    </location>
</feature>
<evidence type="ECO:0008006" key="9">
    <source>
        <dbReference type="Google" id="ProtNLM"/>
    </source>
</evidence>
<organism evidence="7 8">
    <name type="scientific">Aquilegia coerulea</name>
    <name type="common">Rocky mountain columbine</name>
    <dbReference type="NCBI Taxonomy" id="218851"/>
    <lineage>
        <taxon>Eukaryota</taxon>
        <taxon>Viridiplantae</taxon>
        <taxon>Streptophyta</taxon>
        <taxon>Embryophyta</taxon>
        <taxon>Tracheophyta</taxon>
        <taxon>Spermatophyta</taxon>
        <taxon>Magnoliopsida</taxon>
        <taxon>Ranunculales</taxon>
        <taxon>Ranunculaceae</taxon>
        <taxon>Thalictroideae</taxon>
        <taxon>Aquilegia</taxon>
    </lineage>
</organism>
<dbReference type="InterPro" id="IPR027417">
    <property type="entry name" value="P-loop_NTPase"/>
</dbReference>
<evidence type="ECO:0000259" key="6">
    <source>
        <dbReference type="Pfam" id="PF22916"/>
    </source>
</evidence>
<dbReference type="OrthoDB" id="10264378at2759"/>
<dbReference type="Pfam" id="PF22916">
    <property type="entry name" value="UTP25_NTPase-like"/>
    <property type="match status" value="1"/>
</dbReference>
<comment type="subcellular location">
    <subcellularLocation>
        <location evidence="1">Nucleus</location>
        <location evidence="1">Nucleolus</location>
    </subcellularLocation>
</comment>
<evidence type="ECO:0000313" key="7">
    <source>
        <dbReference type="EMBL" id="PIA26842.1"/>
    </source>
</evidence>
<dbReference type="Proteomes" id="UP000230069">
    <property type="component" value="Unassembled WGS sequence"/>
</dbReference>
<dbReference type="GO" id="GO:0032040">
    <property type="term" value="C:small-subunit processome"/>
    <property type="evidence" value="ECO:0007669"/>
    <property type="project" value="TreeGrafter"/>
</dbReference>
<dbReference type="GO" id="GO:0034511">
    <property type="term" value="F:U3 snoRNA binding"/>
    <property type="evidence" value="ECO:0007669"/>
    <property type="project" value="InterPro"/>
</dbReference>
<dbReference type="Pfam" id="PF06862">
    <property type="entry name" value="Utp25_C"/>
    <property type="match status" value="1"/>
</dbReference>
<dbReference type="STRING" id="218851.A0A2G5C6C5"/>
<dbReference type="InParanoid" id="A0A2G5C6C5"/>
<comment type="similarity">
    <text evidence="2">Belongs to the UTP25 family.</text>
</comment>
<keyword evidence="3" id="KW-0539">Nucleus</keyword>
<dbReference type="FunCoup" id="A0A2G5C6C5">
    <property type="interactions" value="3467"/>
</dbReference>
<protein>
    <recommendedName>
        <fullName evidence="9">U3 small nucleolar RNA-associated protein 25</fullName>
    </recommendedName>
</protein>
<evidence type="ECO:0000259" key="5">
    <source>
        <dbReference type="Pfam" id="PF06862"/>
    </source>
</evidence>
<reference evidence="7 8" key="1">
    <citation type="submission" date="2017-09" db="EMBL/GenBank/DDBJ databases">
        <title>WGS assembly of Aquilegia coerulea Goldsmith.</title>
        <authorList>
            <person name="Hodges S."/>
            <person name="Kramer E."/>
            <person name="Nordborg M."/>
            <person name="Tomkins J."/>
            <person name="Borevitz J."/>
            <person name="Derieg N."/>
            <person name="Yan J."/>
            <person name="Mihaltcheva S."/>
            <person name="Hayes R.D."/>
            <person name="Rokhsar D."/>
        </authorList>
    </citation>
    <scope>NUCLEOTIDE SEQUENCE [LARGE SCALE GENOMIC DNA]</scope>
    <source>
        <strain evidence="8">cv. Goldsmith</strain>
    </source>
</reference>
<evidence type="ECO:0000256" key="3">
    <source>
        <dbReference type="ARBA" id="ARBA00023242"/>
    </source>
</evidence>
<dbReference type="InterPro" id="IPR053939">
    <property type="entry name" value="UTP25_C"/>
</dbReference>
<proteinExistence type="inferred from homology"/>
<dbReference type="PANTHER" id="PTHR12933">
    <property type="entry name" value="ORF PROTEIN-RELATED"/>
    <property type="match status" value="1"/>
</dbReference>
<dbReference type="GO" id="GO:0000462">
    <property type="term" value="P:maturation of SSU-rRNA from tricistronic rRNA transcript (SSU-rRNA, 5.8S rRNA, LSU-rRNA)"/>
    <property type="evidence" value="ECO:0007669"/>
    <property type="project" value="TreeGrafter"/>
</dbReference>
<keyword evidence="8" id="KW-1185">Reference proteome</keyword>
<name>A0A2G5C6C5_AQUCA</name>
<dbReference type="PANTHER" id="PTHR12933:SF0">
    <property type="entry name" value="U3 SMALL NUCLEOLAR RNA-ASSOCIATED PROTEIN 25 HOMOLOG"/>
    <property type="match status" value="1"/>
</dbReference>
<dbReference type="Gene3D" id="3.40.50.300">
    <property type="entry name" value="P-loop containing nucleotide triphosphate hydrolases"/>
    <property type="match status" value="1"/>
</dbReference>
<dbReference type="InterPro" id="IPR010678">
    <property type="entry name" value="UTP25"/>
</dbReference>
<dbReference type="AlphaFoldDB" id="A0A2G5C6C5"/>
<feature type="domain" description="UTP25 NTP hydrolase-like" evidence="6">
    <location>
        <begin position="45"/>
        <end position="330"/>
    </location>
</feature>
<evidence type="ECO:0000256" key="1">
    <source>
        <dbReference type="ARBA" id="ARBA00004604"/>
    </source>
</evidence>
<feature type="domain" description="UTP25 C-terminal" evidence="5">
    <location>
        <begin position="341"/>
        <end position="508"/>
    </location>
</feature>
<evidence type="ECO:0000313" key="8">
    <source>
        <dbReference type="Proteomes" id="UP000230069"/>
    </source>
</evidence>
<evidence type="ECO:0000256" key="4">
    <source>
        <dbReference type="SAM" id="MobiDB-lite"/>
    </source>
</evidence>
<gene>
    <name evidence="7" type="ORF">AQUCO_08700019v1</name>
</gene>